<protein>
    <recommendedName>
        <fullName evidence="5">DUF4124 domain-containing protein</fullName>
    </recommendedName>
</protein>
<feature type="region of interest" description="Disordered" evidence="1">
    <location>
        <begin position="62"/>
        <end position="130"/>
    </location>
</feature>
<evidence type="ECO:0008006" key="5">
    <source>
        <dbReference type="Google" id="ProtNLM"/>
    </source>
</evidence>
<feature type="signal peptide" evidence="2">
    <location>
        <begin position="1"/>
        <end position="20"/>
    </location>
</feature>
<dbReference type="Proteomes" id="UP000017842">
    <property type="component" value="Unassembled WGS sequence"/>
</dbReference>
<keyword evidence="4" id="KW-1185">Reference proteome</keyword>
<dbReference type="AlphaFoldDB" id="V5C9E1"/>
<evidence type="ECO:0000313" key="3">
    <source>
        <dbReference type="EMBL" id="ESS73408.1"/>
    </source>
</evidence>
<feature type="chain" id="PRO_5005376714" description="DUF4124 domain-containing protein" evidence="2">
    <location>
        <begin position="21"/>
        <end position="130"/>
    </location>
</feature>
<dbReference type="EMBL" id="AYLO01000022">
    <property type="protein sequence ID" value="ESS73408.1"/>
    <property type="molecule type" value="Genomic_DNA"/>
</dbReference>
<feature type="compositionally biased region" description="Basic and acidic residues" evidence="1">
    <location>
        <begin position="79"/>
        <end position="114"/>
    </location>
</feature>
<gene>
    <name evidence="3" type="ORF">MGMO_22c00050</name>
</gene>
<organism evidence="3 4">
    <name type="scientific">Methyloglobulus morosus KoM1</name>
    <dbReference type="NCBI Taxonomy" id="1116472"/>
    <lineage>
        <taxon>Bacteria</taxon>
        <taxon>Pseudomonadati</taxon>
        <taxon>Pseudomonadota</taxon>
        <taxon>Gammaproteobacteria</taxon>
        <taxon>Methylococcales</taxon>
        <taxon>Methylococcaceae</taxon>
        <taxon>Methyloglobulus</taxon>
    </lineage>
</organism>
<comment type="caution">
    <text evidence="3">The sequence shown here is derived from an EMBL/GenBank/DDBJ whole genome shotgun (WGS) entry which is preliminary data.</text>
</comment>
<evidence type="ECO:0000256" key="1">
    <source>
        <dbReference type="SAM" id="MobiDB-lite"/>
    </source>
</evidence>
<evidence type="ECO:0000313" key="4">
    <source>
        <dbReference type="Proteomes" id="UP000017842"/>
    </source>
</evidence>
<sequence>MRMLKLILIFLILQALSANAEVFKCRSSTGEIVYKPTPCSINETAVGQLKIKEMTRQEIEKAKALRKSEDEGEAAYDAENAKAEKQRQDELARQQELELEQRRIKAQEEADANRRRTLRPGGWPYQPMYQ</sequence>
<reference evidence="3 4" key="1">
    <citation type="journal article" date="2013" name="Genome Announc.">
        <title>Draft Genome Sequence of the Methanotrophic Gammaproteobacterium Methyloglobulus morosus DSM 22980 Strain KoM1.</title>
        <authorList>
            <person name="Poehlein A."/>
            <person name="Deutzmann J.S."/>
            <person name="Daniel R."/>
            <person name="Simeonova D.D."/>
        </authorList>
    </citation>
    <scope>NUCLEOTIDE SEQUENCE [LARGE SCALE GENOMIC DNA]</scope>
    <source>
        <strain evidence="3 4">KoM1</strain>
    </source>
</reference>
<proteinExistence type="predicted"/>
<keyword evidence="2" id="KW-0732">Signal</keyword>
<accession>V5C9E1</accession>
<evidence type="ECO:0000256" key="2">
    <source>
        <dbReference type="SAM" id="SignalP"/>
    </source>
</evidence>
<name>V5C9E1_9GAMM</name>